<reference evidence="1" key="2">
    <citation type="journal article" date="2024" name="Plant">
        <title>Genomic evolution and insights into agronomic trait innovations of Sesamum species.</title>
        <authorList>
            <person name="Miao H."/>
            <person name="Wang L."/>
            <person name="Qu L."/>
            <person name="Liu H."/>
            <person name="Sun Y."/>
            <person name="Le M."/>
            <person name="Wang Q."/>
            <person name="Wei S."/>
            <person name="Zheng Y."/>
            <person name="Lin W."/>
            <person name="Duan Y."/>
            <person name="Cao H."/>
            <person name="Xiong S."/>
            <person name="Wang X."/>
            <person name="Wei L."/>
            <person name="Li C."/>
            <person name="Ma Q."/>
            <person name="Ju M."/>
            <person name="Zhao R."/>
            <person name="Li G."/>
            <person name="Mu C."/>
            <person name="Tian Q."/>
            <person name="Mei H."/>
            <person name="Zhang T."/>
            <person name="Gao T."/>
            <person name="Zhang H."/>
        </authorList>
    </citation>
    <scope>NUCLEOTIDE SEQUENCE</scope>
    <source>
        <strain evidence="1">G01</strain>
    </source>
</reference>
<proteinExistence type="predicted"/>
<name>A0AAW2LY77_9LAMI</name>
<dbReference type="AlphaFoldDB" id="A0AAW2LY77"/>
<reference evidence="1" key="1">
    <citation type="submission" date="2020-06" db="EMBL/GenBank/DDBJ databases">
        <authorList>
            <person name="Li T."/>
            <person name="Hu X."/>
            <person name="Zhang T."/>
            <person name="Song X."/>
            <person name="Zhang H."/>
            <person name="Dai N."/>
            <person name="Sheng W."/>
            <person name="Hou X."/>
            <person name="Wei L."/>
        </authorList>
    </citation>
    <scope>NUCLEOTIDE SEQUENCE</scope>
    <source>
        <strain evidence="1">G01</strain>
        <tissue evidence="1">Leaf</tissue>
    </source>
</reference>
<gene>
    <name evidence="1" type="ORF">Sangu_1967800</name>
</gene>
<evidence type="ECO:0000313" key="1">
    <source>
        <dbReference type="EMBL" id="KAL0323485.1"/>
    </source>
</evidence>
<organism evidence="1">
    <name type="scientific">Sesamum angustifolium</name>
    <dbReference type="NCBI Taxonomy" id="2727405"/>
    <lineage>
        <taxon>Eukaryota</taxon>
        <taxon>Viridiplantae</taxon>
        <taxon>Streptophyta</taxon>
        <taxon>Embryophyta</taxon>
        <taxon>Tracheophyta</taxon>
        <taxon>Spermatophyta</taxon>
        <taxon>Magnoliopsida</taxon>
        <taxon>eudicotyledons</taxon>
        <taxon>Gunneridae</taxon>
        <taxon>Pentapetalae</taxon>
        <taxon>asterids</taxon>
        <taxon>lamiids</taxon>
        <taxon>Lamiales</taxon>
        <taxon>Pedaliaceae</taxon>
        <taxon>Sesamum</taxon>
    </lineage>
</organism>
<accession>A0AAW2LY77</accession>
<dbReference type="EMBL" id="JACGWK010000012">
    <property type="protein sequence ID" value="KAL0323485.1"/>
    <property type="molecule type" value="Genomic_DNA"/>
</dbReference>
<sequence>MGSLEVGKSRAAPTARFLCTSAATECGHAVSSGGELLVGERVHEPSPPWVGAHCQNAGALWL</sequence>
<comment type="caution">
    <text evidence="1">The sequence shown here is derived from an EMBL/GenBank/DDBJ whole genome shotgun (WGS) entry which is preliminary data.</text>
</comment>
<protein>
    <submittedName>
        <fullName evidence="1">Uncharacterized protein</fullName>
    </submittedName>
</protein>